<evidence type="ECO:0000256" key="5">
    <source>
        <dbReference type="ARBA" id="ARBA00022741"/>
    </source>
</evidence>
<feature type="domain" description="tRNA-specific 2-thiouridylase MnmA-like central" evidence="11">
    <location>
        <begin position="209"/>
        <end position="256"/>
    </location>
</feature>
<dbReference type="HOGENOM" id="CLU_035188_0_0_0"/>
<dbReference type="Pfam" id="PF20259">
    <property type="entry name" value="tRNA_Me_trans_M"/>
    <property type="match status" value="1"/>
</dbReference>
<keyword evidence="2" id="KW-0820">tRNA-binding</keyword>
<dbReference type="Pfam" id="PF20258">
    <property type="entry name" value="tRNA_Me_trans_C"/>
    <property type="match status" value="1"/>
</dbReference>
<gene>
    <name evidence="12" type="ordered locus">Taci_1589</name>
</gene>
<dbReference type="OrthoDB" id="9800696at2"/>
<protein>
    <recommendedName>
        <fullName evidence="1">tRNA-uridine 2-sulfurtransferase</fullName>
        <ecNumber evidence="1">2.8.1.13</ecNumber>
    </recommendedName>
</protein>
<dbReference type="PANTHER" id="PTHR11933">
    <property type="entry name" value="TRNA 5-METHYLAMINOMETHYL-2-THIOURIDYLATE -METHYLTRANSFERASE"/>
    <property type="match status" value="1"/>
</dbReference>
<dbReference type="PANTHER" id="PTHR11933:SF5">
    <property type="entry name" value="MITOCHONDRIAL TRNA-SPECIFIC 2-THIOURIDYLASE 1"/>
    <property type="match status" value="1"/>
</dbReference>
<dbReference type="STRING" id="525903.Taci_1589"/>
<dbReference type="KEGG" id="tai:Taci_1589"/>
<dbReference type="Proteomes" id="UP000002030">
    <property type="component" value="Chromosome"/>
</dbReference>
<dbReference type="EnsemblBacteria" id="ACZ19810">
    <property type="protein sequence ID" value="ACZ19810"/>
    <property type="gene ID" value="Taci_1589"/>
</dbReference>
<dbReference type="GO" id="GO:0005524">
    <property type="term" value="F:ATP binding"/>
    <property type="evidence" value="ECO:0007669"/>
    <property type="project" value="UniProtKB-KW"/>
</dbReference>
<dbReference type="CDD" id="cd01998">
    <property type="entry name" value="MnmA_TRMU-like"/>
    <property type="match status" value="1"/>
</dbReference>
<evidence type="ECO:0000313" key="12">
    <source>
        <dbReference type="EMBL" id="ACZ19810.1"/>
    </source>
</evidence>
<dbReference type="InterPro" id="IPR014729">
    <property type="entry name" value="Rossmann-like_a/b/a_fold"/>
</dbReference>
<accession>D1B719</accession>
<organism evidence="12 13">
    <name type="scientific">Thermanaerovibrio acidaminovorans (strain ATCC 49978 / DSM 6589 / Su883)</name>
    <name type="common">Selenomonas acidaminovorans</name>
    <dbReference type="NCBI Taxonomy" id="525903"/>
    <lineage>
        <taxon>Bacteria</taxon>
        <taxon>Thermotogati</taxon>
        <taxon>Synergistota</taxon>
        <taxon>Synergistia</taxon>
        <taxon>Synergistales</taxon>
        <taxon>Synergistaceae</taxon>
        <taxon>Thermanaerovibrio</taxon>
    </lineage>
</organism>
<dbReference type="Gene3D" id="2.30.30.280">
    <property type="entry name" value="Adenine nucleotide alpha hydrolases-like domains"/>
    <property type="match status" value="1"/>
</dbReference>
<reference evidence="12 13" key="1">
    <citation type="journal article" date="2009" name="Stand. Genomic Sci.">
        <title>Complete genome sequence of Thermanaerovibrio acidaminovorans type strain (Su883).</title>
        <authorList>
            <person name="Chovatia M."/>
            <person name="Sikorski J."/>
            <person name="Schroder M."/>
            <person name="Lapidus A."/>
            <person name="Nolan M."/>
            <person name="Tice H."/>
            <person name="Glavina Del Rio T."/>
            <person name="Copeland A."/>
            <person name="Cheng J.F."/>
            <person name="Lucas S."/>
            <person name="Chen F."/>
            <person name="Bruce D."/>
            <person name="Goodwin L."/>
            <person name="Pitluck S."/>
            <person name="Ivanova N."/>
            <person name="Mavromatis K."/>
            <person name="Ovchinnikova G."/>
            <person name="Pati A."/>
            <person name="Chen A."/>
            <person name="Palaniappan K."/>
            <person name="Land M."/>
            <person name="Hauser L."/>
            <person name="Chang Y.J."/>
            <person name="Jeffries C.D."/>
            <person name="Chain P."/>
            <person name="Saunders E."/>
            <person name="Detter J.C."/>
            <person name="Brettin T."/>
            <person name="Rohde M."/>
            <person name="Goker M."/>
            <person name="Spring S."/>
            <person name="Bristow J."/>
            <person name="Markowitz V."/>
            <person name="Hugenholtz P."/>
            <person name="Kyrpides N.C."/>
            <person name="Klenk H.P."/>
            <person name="Eisen J.A."/>
        </authorList>
    </citation>
    <scope>NUCLEOTIDE SEQUENCE [LARGE SCALE GENOMIC DNA]</scope>
    <source>
        <strain evidence="13">ATCC 49978 / DSM 6589 / Su883</strain>
    </source>
</reference>
<dbReference type="NCBIfam" id="NF001138">
    <property type="entry name" value="PRK00143.1"/>
    <property type="match status" value="1"/>
</dbReference>
<keyword evidence="7" id="KW-0694">RNA-binding</keyword>
<evidence type="ECO:0000256" key="1">
    <source>
        <dbReference type="ARBA" id="ARBA00011949"/>
    </source>
</evidence>
<evidence type="ECO:0000256" key="3">
    <source>
        <dbReference type="ARBA" id="ARBA00022679"/>
    </source>
</evidence>
<keyword evidence="3 12" id="KW-0808">Transferase</keyword>
<keyword evidence="5" id="KW-0547">Nucleotide-binding</keyword>
<dbReference type="GO" id="GO:0002143">
    <property type="term" value="P:tRNA wobble position uridine thiolation"/>
    <property type="evidence" value="ECO:0007669"/>
    <property type="project" value="TreeGrafter"/>
</dbReference>
<name>D1B719_THEAS</name>
<dbReference type="InterPro" id="IPR046884">
    <property type="entry name" value="MnmA-like_central"/>
</dbReference>
<dbReference type="eggNOG" id="COG0482">
    <property type="taxonomic scope" value="Bacteria"/>
</dbReference>
<dbReference type="InterPro" id="IPR046885">
    <property type="entry name" value="MnmA-like_C"/>
</dbReference>
<dbReference type="NCBIfam" id="TIGR00420">
    <property type="entry name" value="trmU"/>
    <property type="match status" value="1"/>
</dbReference>
<evidence type="ECO:0000259" key="11">
    <source>
        <dbReference type="Pfam" id="PF20259"/>
    </source>
</evidence>
<dbReference type="GO" id="GO:0000049">
    <property type="term" value="F:tRNA binding"/>
    <property type="evidence" value="ECO:0007669"/>
    <property type="project" value="UniProtKB-KW"/>
</dbReference>
<evidence type="ECO:0000256" key="9">
    <source>
        <dbReference type="ARBA" id="ARBA00051542"/>
    </source>
</evidence>
<dbReference type="Gene3D" id="3.40.50.620">
    <property type="entry name" value="HUPs"/>
    <property type="match status" value="1"/>
</dbReference>
<evidence type="ECO:0000259" key="10">
    <source>
        <dbReference type="Pfam" id="PF20258"/>
    </source>
</evidence>
<dbReference type="EMBL" id="CP001818">
    <property type="protein sequence ID" value="ACZ19810.1"/>
    <property type="molecule type" value="Genomic_DNA"/>
</dbReference>
<evidence type="ECO:0000256" key="7">
    <source>
        <dbReference type="ARBA" id="ARBA00022884"/>
    </source>
</evidence>
<dbReference type="PATRIC" id="fig|525903.6.peg.1585"/>
<keyword evidence="4" id="KW-0819">tRNA processing</keyword>
<proteinExistence type="predicted"/>
<keyword evidence="6" id="KW-0067">ATP-binding</keyword>
<evidence type="ECO:0000256" key="6">
    <source>
        <dbReference type="ARBA" id="ARBA00022840"/>
    </source>
</evidence>
<evidence type="ECO:0000256" key="8">
    <source>
        <dbReference type="ARBA" id="ARBA00023157"/>
    </source>
</evidence>
<feature type="domain" description="tRNA-specific 2-thiouridylase MnmA-like C-terminal" evidence="10">
    <location>
        <begin position="271"/>
        <end position="344"/>
    </location>
</feature>
<comment type="catalytic activity">
    <reaction evidence="9">
        <text>S-sulfanyl-L-cysteinyl-[protein] + uridine(34) in tRNA + AH2 + ATP = 2-thiouridine(34) in tRNA + L-cysteinyl-[protein] + A + AMP + diphosphate + H(+)</text>
        <dbReference type="Rhea" id="RHEA:47032"/>
        <dbReference type="Rhea" id="RHEA-COMP:10131"/>
        <dbReference type="Rhea" id="RHEA-COMP:11726"/>
        <dbReference type="Rhea" id="RHEA-COMP:11727"/>
        <dbReference type="Rhea" id="RHEA-COMP:11728"/>
        <dbReference type="ChEBI" id="CHEBI:13193"/>
        <dbReference type="ChEBI" id="CHEBI:15378"/>
        <dbReference type="ChEBI" id="CHEBI:17499"/>
        <dbReference type="ChEBI" id="CHEBI:29950"/>
        <dbReference type="ChEBI" id="CHEBI:30616"/>
        <dbReference type="ChEBI" id="CHEBI:33019"/>
        <dbReference type="ChEBI" id="CHEBI:61963"/>
        <dbReference type="ChEBI" id="CHEBI:65315"/>
        <dbReference type="ChEBI" id="CHEBI:87170"/>
        <dbReference type="ChEBI" id="CHEBI:456215"/>
        <dbReference type="EC" id="2.8.1.13"/>
    </reaction>
</comment>
<evidence type="ECO:0000256" key="4">
    <source>
        <dbReference type="ARBA" id="ARBA00022694"/>
    </source>
</evidence>
<dbReference type="InterPro" id="IPR004506">
    <property type="entry name" value="MnmA-like"/>
</dbReference>
<dbReference type="EC" id="2.8.1.13" evidence="1"/>
<sequence>MDHLTCAVLMSGGVDSSVTAMILKGEGHRPLGVTLLMSPSSSECSRSVQLARRTAEILGIRHTVLDLRDLFRRHVMDKFRTEYMAGRTPNPCSDCNRNVKLGGLAERLDRMGLDGIPMATGHYARILKDPAGAHLAMGLDHRRDQSYFLAEVPKGIIRRLMFPLGGMTKEQVRLLAEEARLPARREADSMDSCFVEDGDYREVIGPVIDSQGPIVDLRGNVLGIHQGFHRFTVGQRKGLGVSSTEALYVKRIDPPTVVVAPRDRLMERHVTASGGNWLEEGDLRCGAQLLGKTRSQGRPSPCTVEEVEGDRIRVLFHGEGVFAPCPGQRLVLYRPDGVVVGCATMD</sequence>
<evidence type="ECO:0000313" key="13">
    <source>
        <dbReference type="Proteomes" id="UP000002030"/>
    </source>
</evidence>
<evidence type="ECO:0000256" key="2">
    <source>
        <dbReference type="ARBA" id="ARBA00022555"/>
    </source>
</evidence>
<keyword evidence="13" id="KW-1185">Reference proteome</keyword>
<dbReference type="Pfam" id="PF03054">
    <property type="entry name" value="tRNA_Me_trans"/>
    <property type="match status" value="1"/>
</dbReference>
<dbReference type="AlphaFoldDB" id="D1B719"/>
<dbReference type="GO" id="GO:0103016">
    <property type="term" value="F:tRNA-uridine 2-sulfurtransferase activity"/>
    <property type="evidence" value="ECO:0007669"/>
    <property type="project" value="UniProtKB-EC"/>
</dbReference>
<dbReference type="InterPro" id="IPR023382">
    <property type="entry name" value="MnmA-like_central_sf"/>
</dbReference>
<keyword evidence="8" id="KW-1015">Disulfide bond</keyword>
<dbReference type="Gene3D" id="2.40.30.10">
    <property type="entry name" value="Translation factors"/>
    <property type="match status" value="1"/>
</dbReference>
<dbReference type="SUPFAM" id="SSF52402">
    <property type="entry name" value="Adenine nucleotide alpha hydrolases-like"/>
    <property type="match status" value="1"/>
</dbReference>